<keyword evidence="1" id="KW-0489">Methyltransferase</keyword>
<dbReference type="InterPro" id="IPR036926">
    <property type="entry name" value="Thymidate_synth/dCMP_Mease_sf"/>
</dbReference>
<evidence type="ECO:0000259" key="4">
    <source>
        <dbReference type="Pfam" id="PF14251"/>
    </source>
</evidence>
<evidence type="ECO:0000313" key="6">
    <source>
        <dbReference type="Proteomes" id="UP000178404"/>
    </source>
</evidence>
<dbReference type="EMBL" id="MHWA01000004">
    <property type="protein sequence ID" value="OHB02278.1"/>
    <property type="molecule type" value="Genomic_DNA"/>
</dbReference>
<dbReference type="InterPro" id="IPR025595">
    <property type="entry name" value="PterinBD-DUF4346"/>
</dbReference>
<reference evidence="5 6" key="1">
    <citation type="journal article" date="2016" name="Nat. Commun.">
        <title>Thousands of microbial genomes shed light on interconnected biogeochemical processes in an aquifer system.</title>
        <authorList>
            <person name="Anantharaman K."/>
            <person name="Brown C.T."/>
            <person name="Hug L.A."/>
            <person name="Sharon I."/>
            <person name="Castelle C.J."/>
            <person name="Probst A.J."/>
            <person name="Thomas B.C."/>
            <person name="Singh A."/>
            <person name="Wilkins M.J."/>
            <person name="Karaoz U."/>
            <person name="Brodie E.L."/>
            <person name="Williams K.H."/>
            <person name="Hubbard S.S."/>
            <person name="Banfield J.F."/>
        </authorList>
    </citation>
    <scope>NUCLEOTIDE SEQUENCE [LARGE SCALE GENOMIC DNA]</scope>
</reference>
<evidence type="ECO:0000259" key="3">
    <source>
        <dbReference type="Pfam" id="PF00303"/>
    </source>
</evidence>
<sequence length="557" mass="62846">MLERIRSLLGSNGESGWPVAARDRIAFPSSSELRVTEANVGLAFLWTVRDSIVPELEKGNLAIASNFYTPAGLEPMVRNILGNPYIRYVILLGEESSSRKMDGNNNELTSANAIRAFFEKGVNEHRKIDGFKNAIYFDNNIPLEMIELVRVSVELIDLNREMLDASFEEKITAANRIMKSLERKDPFAEPAVFGYEKADESFPYEGGPIVVHGDNIPDAWIKMLRHLWRYGRTNYMNVGTDRLVKEVNNMTVVIHEPQDMDLSLNPFLVPLTPEKIEAYQAEILSPLLPEGKAYTYGNKLRAYFYPDASGIKDLVTTTKYMDFEFGQGPWIDQNVDYREDVCSIDQIKDAIDVLKRDKYSKACIALTWHPADELMRKHNSSPCLVLIQAMVQDEKLNLTVFFRSHDMTQGWPENAYGCAVIQAEIAEAIGLPTGILTIISGSAQIYNNYFKQVEEVLRRHSSSLKSCTDARGNYQIEIVYAKNGGKIKVSLLHPESGKVLERYFGKTANELRDKIAVADLPTNHAIYLGTELAVAELKLRADEPYEQDTSLQSSTLF</sequence>
<dbReference type="PANTHER" id="PTHR11548:SF1">
    <property type="entry name" value="THYMIDYLATE SYNTHASE 1"/>
    <property type="match status" value="1"/>
</dbReference>
<dbReference type="GO" id="GO:0032259">
    <property type="term" value="P:methylation"/>
    <property type="evidence" value="ECO:0007669"/>
    <property type="project" value="UniProtKB-KW"/>
</dbReference>
<dbReference type="Pfam" id="PF14251">
    <property type="entry name" value="PterinBD-DUF4346"/>
    <property type="match status" value="1"/>
</dbReference>
<dbReference type="Pfam" id="PF04208">
    <property type="entry name" value="MtrA"/>
    <property type="match status" value="1"/>
</dbReference>
<evidence type="ECO:0000313" key="5">
    <source>
        <dbReference type="EMBL" id="OHB02278.1"/>
    </source>
</evidence>
<accession>A0A1G2TY96</accession>
<feature type="domain" description="Thymidylate synthase/dCMP hydroxymethylase" evidence="3">
    <location>
        <begin position="340"/>
        <end position="463"/>
    </location>
</feature>
<name>A0A1G2TY96_9BACT</name>
<dbReference type="InterPro" id="IPR045097">
    <property type="entry name" value="Thymidate_synth/dCMP_Mease"/>
</dbReference>
<proteinExistence type="predicted"/>
<feature type="domain" description="DUF4346" evidence="4">
    <location>
        <begin position="469"/>
        <end position="548"/>
    </location>
</feature>
<dbReference type="GO" id="GO:0006231">
    <property type="term" value="P:dTMP biosynthetic process"/>
    <property type="evidence" value="ECO:0007669"/>
    <property type="project" value="TreeGrafter"/>
</dbReference>
<keyword evidence="2" id="KW-0808">Transferase</keyword>
<dbReference type="GO" id="GO:0005829">
    <property type="term" value="C:cytosol"/>
    <property type="evidence" value="ECO:0007669"/>
    <property type="project" value="TreeGrafter"/>
</dbReference>
<dbReference type="Gene3D" id="3.30.572.10">
    <property type="entry name" value="Thymidylate synthase/dCMP hydroxymethylase domain"/>
    <property type="match status" value="1"/>
</dbReference>
<dbReference type="PANTHER" id="PTHR11548">
    <property type="entry name" value="THYMIDYLATE SYNTHASE 1"/>
    <property type="match status" value="1"/>
</dbReference>
<dbReference type="GO" id="GO:0004799">
    <property type="term" value="F:thymidylate synthase activity"/>
    <property type="evidence" value="ECO:0007669"/>
    <property type="project" value="TreeGrafter"/>
</dbReference>
<organism evidence="5 6">
    <name type="scientific">Candidatus Zambryskibacteria bacterium RIFCSPLOWO2_01_FULL_35_19</name>
    <dbReference type="NCBI Taxonomy" id="1802757"/>
    <lineage>
        <taxon>Bacteria</taxon>
        <taxon>Candidatus Zambryskiibacteriota</taxon>
    </lineage>
</organism>
<dbReference type="Proteomes" id="UP000178404">
    <property type="component" value="Unassembled WGS sequence"/>
</dbReference>
<evidence type="ECO:0000256" key="1">
    <source>
        <dbReference type="ARBA" id="ARBA00022603"/>
    </source>
</evidence>
<gene>
    <name evidence="5" type="ORF">A3A90_00550</name>
</gene>
<dbReference type="InterPro" id="IPR030688">
    <property type="entry name" value="MeTrfase_MtrA/MtxA"/>
</dbReference>
<dbReference type="AlphaFoldDB" id="A0A1G2TY96"/>
<dbReference type="SUPFAM" id="SSF55831">
    <property type="entry name" value="Thymidylate synthase/dCMP hydroxymethylase"/>
    <property type="match status" value="1"/>
</dbReference>
<dbReference type="Pfam" id="PF00303">
    <property type="entry name" value="Thymidylat_synt"/>
    <property type="match status" value="1"/>
</dbReference>
<evidence type="ECO:0000256" key="2">
    <source>
        <dbReference type="ARBA" id="ARBA00022679"/>
    </source>
</evidence>
<dbReference type="InterPro" id="IPR023451">
    <property type="entry name" value="Thymidate_synth/dCMP_Mease_dom"/>
</dbReference>
<comment type="caution">
    <text evidence="5">The sequence shown here is derived from an EMBL/GenBank/DDBJ whole genome shotgun (WGS) entry which is preliminary data.</text>
</comment>
<protein>
    <submittedName>
        <fullName evidence="5">Uncharacterized protein</fullName>
    </submittedName>
</protein>